<evidence type="ECO:0000256" key="1">
    <source>
        <dbReference type="SAM" id="Phobius"/>
    </source>
</evidence>
<gene>
    <name evidence="2" type="ORF">ABR75_05210</name>
</gene>
<dbReference type="EMBL" id="LIBJ01000057">
    <property type="protein sequence ID" value="KRO48865.1"/>
    <property type="molecule type" value="Genomic_DNA"/>
</dbReference>
<reference evidence="2 3" key="1">
    <citation type="submission" date="2015-10" db="EMBL/GenBank/DDBJ databases">
        <title>Metagenome-Assembled Genomes uncover a global brackish microbiome.</title>
        <authorList>
            <person name="Hugerth L.W."/>
            <person name="Larsson J."/>
            <person name="Alneberg J."/>
            <person name="Lindh M.V."/>
            <person name="Legrand C."/>
            <person name="Pinhassi J."/>
            <person name="Andersson A.F."/>
        </authorList>
    </citation>
    <scope>NUCLEOTIDE SEQUENCE [LARGE SCALE GENOMIC DNA]</scope>
    <source>
        <strain evidence="2">BACL6 MAG-120924-bin43</strain>
    </source>
</reference>
<comment type="caution">
    <text evidence="2">The sequence shown here is derived from an EMBL/GenBank/DDBJ whole genome shotgun (WGS) entry which is preliminary data.</text>
</comment>
<dbReference type="AlphaFoldDB" id="A0A0R2QEY8"/>
<keyword evidence="1" id="KW-0472">Membrane</keyword>
<feature type="transmembrane region" description="Helical" evidence="1">
    <location>
        <begin position="7"/>
        <end position="29"/>
    </location>
</feature>
<keyword evidence="1" id="KW-1133">Transmembrane helix</keyword>
<keyword evidence="1" id="KW-0812">Transmembrane</keyword>
<feature type="transmembrane region" description="Helical" evidence="1">
    <location>
        <begin position="35"/>
        <end position="53"/>
    </location>
</feature>
<proteinExistence type="predicted"/>
<name>A0A0R2QEY8_9ACTN</name>
<sequence length="105" mass="10743">MNTSLKRIRIVCAAIFVAGIGGIIVTSIVSNNNGGIIAIGLVTSIAAVVLLTASTIATNKHIDAFDEVAAEQLEKQVAALIASGTNEDAVREAIRAAIDLGRSIS</sequence>
<organism evidence="2 3">
    <name type="scientific">Acidimicrobiia bacterium BACL6 MAG-120924-bin43</name>
    <dbReference type="NCBI Taxonomy" id="1655583"/>
    <lineage>
        <taxon>Bacteria</taxon>
        <taxon>Bacillati</taxon>
        <taxon>Actinomycetota</taxon>
        <taxon>Acidimicrobiia</taxon>
        <taxon>acIV cluster</taxon>
    </lineage>
</organism>
<evidence type="ECO:0000313" key="2">
    <source>
        <dbReference type="EMBL" id="KRO48865.1"/>
    </source>
</evidence>
<evidence type="ECO:0000313" key="3">
    <source>
        <dbReference type="Proteomes" id="UP000051017"/>
    </source>
</evidence>
<protein>
    <submittedName>
        <fullName evidence="2">Uncharacterized protein</fullName>
    </submittedName>
</protein>
<dbReference type="Proteomes" id="UP000051017">
    <property type="component" value="Unassembled WGS sequence"/>
</dbReference>
<accession>A0A0R2QEY8</accession>